<feature type="transmembrane region" description="Helical" evidence="1">
    <location>
        <begin position="21"/>
        <end position="40"/>
    </location>
</feature>
<sequence>MSIFIIALVLNNFGTKQVKGLLLPVVIGSILTIITLFTFIRSSLLLSSGLLQKYLLKPFLRKNVI</sequence>
<proteinExistence type="predicted"/>
<keyword evidence="1" id="KW-1133">Transmembrane helix</keyword>
<dbReference type="EMBL" id="BART01000044">
    <property type="protein sequence ID" value="GAG62419.1"/>
    <property type="molecule type" value="Genomic_DNA"/>
</dbReference>
<reference evidence="2" key="1">
    <citation type="journal article" date="2014" name="Front. Microbiol.">
        <title>High frequency of phylogenetically diverse reductive dehalogenase-homologous genes in deep subseafloor sedimentary metagenomes.</title>
        <authorList>
            <person name="Kawai M."/>
            <person name="Futagami T."/>
            <person name="Toyoda A."/>
            <person name="Takaki Y."/>
            <person name="Nishi S."/>
            <person name="Hori S."/>
            <person name="Arai W."/>
            <person name="Tsubouchi T."/>
            <person name="Morono Y."/>
            <person name="Uchiyama I."/>
            <person name="Ito T."/>
            <person name="Fujiyama A."/>
            <person name="Inagaki F."/>
            <person name="Takami H."/>
        </authorList>
    </citation>
    <scope>NUCLEOTIDE SEQUENCE</scope>
    <source>
        <strain evidence="2">Expedition CK06-06</strain>
    </source>
</reference>
<keyword evidence="1" id="KW-0472">Membrane</keyword>
<keyword evidence="1" id="KW-0812">Transmembrane</keyword>
<evidence type="ECO:0000256" key="1">
    <source>
        <dbReference type="SAM" id="Phobius"/>
    </source>
</evidence>
<protein>
    <submittedName>
        <fullName evidence="2">Uncharacterized protein</fullName>
    </submittedName>
</protein>
<gene>
    <name evidence="2" type="ORF">S01H4_00347</name>
</gene>
<evidence type="ECO:0000313" key="2">
    <source>
        <dbReference type="EMBL" id="GAG62419.1"/>
    </source>
</evidence>
<name>X0Z076_9ZZZZ</name>
<dbReference type="AlphaFoldDB" id="X0Z076"/>
<comment type="caution">
    <text evidence="2">The sequence shown here is derived from an EMBL/GenBank/DDBJ whole genome shotgun (WGS) entry which is preliminary data.</text>
</comment>
<accession>X0Z076</accession>
<organism evidence="2">
    <name type="scientific">marine sediment metagenome</name>
    <dbReference type="NCBI Taxonomy" id="412755"/>
    <lineage>
        <taxon>unclassified sequences</taxon>
        <taxon>metagenomes</taxon>
        <taxon>ecological metagenomes</taxon>
    </lineage>
</organism>